<proteinExistence type="predicted"/>
<dbReference type="EMBL" id="BAAATZ010000037">
    <property type="protein sequence ID" value="GAA2738385.1"/>
    <property type="molecule type" value="Genomic_DNA"/>
</dbReference>
<name>A0ABN3UUN2_9ACTN</name>
<reference evidence="2 3" key="1">
    <citation type="journal article" date="2019" name="Int. J. Syst. Evol. Microbiol.">
        <title>The Global Catalogue of Microorganisms (GCM) 10K type strain sequencing project: providing services to taxonomists for standard genome sequencing and annotation.</title>
        <authorList>
            <consortium name="The Broad Institute Genomics Platform"/>
            <consortium name="The Broad Institute Genome Sequencing Center for Infectious Disease"/>
            <person name="Wu L."/>
            <person name="Ma J."/>
        </authorList>
    </citation>
    <scope>NUCLEOTIDE SEQUENCE [LARGE SCALE GENOMIC DNA]</scope>
    <source>
        <strain evidence="2 3">JCM 8201</strain>
    </source>
</reference>
<comment type="caution">
    <text evidence="2">The sequence shown here is derived from an EMBL/GenBank/DDBJ whole genome shotgun (WGS) entry which is preliminary data.</text>
</comment>
<dbReference type="Pfam" id="PF00300">
    <property type="entry name" value="His_Phos_1"/>
    <property type="match status" value="1"/>
</dbReference>
<dbReference type="SUPFAM" id="SSF53254">
    <property type="entry name" value="Phosphoglycerate mutase-like"/>
    <property type="match status" value="1"/>
</dbReference>
<protein>
    <submittedName>
        <fullName evidence="2">Histidine phosphatase family protein</fullName>
    </submittedName>
</protein>
<sequence>MPVVHLVRHGQASFGAETYDVLSDLGRRQAEATGAELARRGLRDPLVVCGTLNRQRDTAEFLMKAAGLDGRPRVDARWDEYDHIELLRRYGREPDESSEDRQGFQQLLDHALEAWITDVDHDGWERFRTGALTALEEVIAELGPGRDAVVVTSGGVLSAVCGAFLSTPPAGTIALHKVVVNAAITTITVGRSGTSLLAFNDHAHFAGDRRELLTYR</sequence>
<dbReference type="InterPro" id="IPR051021">
    <property type="entry name" value="Mito_Ser/Thr_phosphatase"/>
</dbReference>
<dbReference type="InterPro" id="IPR013078">
    <property type="entry name" value="His_Pase_superF_clade-1"/>
</dbReference>
<evidence type="ECO:0000256" key="1">
    <source>
        <dbReference type="ARBA" id="ARBA00022801"/>
    </source>
</evidence>
<evidence type="ECO:0000313" key="2">
    <source>
        <dbReference type="EMBL" id="GAA2738385.1"/>
    </source>
</evidence>
<dbReference type="RefSeq" id="WP_344457986.1">
    <property type="nucleotide sequence ID" value="NZ_BAAATZ010000037.1"/>
</dbReference>
<dbReference type="Gene3D" id="3.40.50.1240">
    <property type="entry name" value="Phosphoglycerate mutase-like"/>
    <property type="match status" value="1"/>
</dbReference>
<dbReference type="PANTHER" id="PTHR20935">
    <property type="entry name" value="PHOSPHOGLYCERATE MUTASE-RELATED"/>
    <property type="match status" value="1"/>
</dbReference>
<evidence type="ECO:0000313" key="3">
    <source>
        <dbReference type="Proteomes" id="UP001501842"/>
    </source>
</evidence>
<accession>A0ABN3UUN2</accession>
<dbReference type="InterPro" id="IPR029033">
    <property type="entry name" value="His_PPase_superfam"/>
</dbReference>
<keyword evidence="1" id="KW-0378">Hydrolase</keyword>
<dbReference type="PANTHER" id="PTHR20935:SF0">
    <property type="entry name" value="SERINE_THREONINE-PROTEIN PHOSPHATASE PGAM5, MITOCHONDRIAL"/>
    <property type="match status" value="1"/>
</dbReference>
<dbReference type="CDD" id="cd07040">
    <property type="entry name" value="HP"/>
    <property type="match status" value="1"/>
</dbReference>
<gene>
    <name evidence="2" type="ORF">GCM10010439_72240</name>
</gene>
<dbReference type="Proteomes" id="UP001501842">
    <property type="component" value="Unassembled WGS sequence"/>
</dbReference>
<keyword evidence="3" id="KW-1185">Reference proteome</keyword>
<organism evidence="2 3">
    <name type="scientific">Actinocorallia aurantiaca</name>
    <dbReference type="NCBI Taxonomy" id="46204"/>
    <lineage>
        <taxon>Bacteria</taxon>
        <taxon>Bacillati</taxon>
        <taxon>Actinomycetota</taxon>
        <taxon>Actinomycetes</taxon>
        <taxon>Streptosporangiales</taxon>
        <taxon>Thermomonosporaceae</taxon>
        <taxon>Actinocorallia</taxon>
    </lineage>
</organism>
<dbReference type="SMART" id="SM00855">
    <property type="entry name" value="PGAM"/>
    <property type="match status" value="1"/>
</dbReference>